<dbReference type="RefSeq" id="WP_344841689.1">
    <property type="nucleotide sequence ID" value="NZ_BAABAA010000004.1"/>
</dbReference>
<dbReference type="Proteomes" id="UP001501222">
    <property type="component" value="Unassembled WGS sequence"/>
</dbReference>
<keyword evidence="3" id="KW-1185">Reference proteome</keyword>
<accession>A0ABP6XF89</accession>
<dbReference type="PANTHER" id="PTHR23416:SF78">
    <property type="entry name" value="LIPOPOLYSACCHARIDE BIOSYNTHESIS O-ACETYL TRANSFERASE WBBJ-RELATED"/>
    <property type="match status" value="1"/>
</dbReference>
<sequence length="357" mass="38743">MRLLTAANLRWVVRHRAWTPYYLKRYWRFGWFKLRHRHVVTEGFVFLGKKLEIVARPGHGRLILGQWVHLGDETRLRAHEGTLRIGDKVVFARDVTVNCYLDIEIGASTLIADGTYICDFDHKTEDLDLPIKDQGLVKSPVRIGPDCWLATKVTVTRGADIGRGVVIGANSVARGNIPAYSVAVGVPAEVVRDRRTRYEADAPRRAYLADLAKSNAETTARLQAGHPPPTAPPRPSSEAGHTTPTPEPRPSSEAGHTAPTAEPRRSSEAGPLGSPSADGGSETTSSAQADPTQAKPSAASGQRSPTENPLTFAVEEDARGNSVGTTGDKADMTRGFSSYSPVVHYVPEVAEEETQRG</sequence>
<dbReference type="InterPro" id="IPR011004">
    <property type="entry name" value="Trimer_LpxA-like_sf"/>
</dbReference>
<evidence type="ECO:0000313" key="3">
    <source>
        <dbReference type="Proteomes" id="UP001501222"/>
    </source>
</evidence>
<dbReference type="CDD" id="cd04647">
    <property type="entry name" value="LbH_MAT_like"/>
    <property type="match status" value="1"/>
</dbReference>
<comment type="caution">
    <text evidence="2">The sequence shown here is derived from an EMBL/GenBank/DDBJ whole genome shotgun (WGS) entry which is preliminary data.</text>
</comment>
<protein>
    <recommendedName>
        <fullName evidence="4">Acetyltransferase-like isoleucine patch superfamily enzyme</fullName>
    </recommendedName>
</protein>
<dbReference type="EMBL" id="BAABAA010000004">
    <property type="protein sequence ID" value="GAA3563681.1"/>
    <property type="molecule type" value="Genomic_DNA"/>
</dbReference>
<dbReference type="InterPro" id="IPR051159">
    <property type="entry name" value="Hexapeptide_acetyltransf"/>
</dbReference>
<proteinExistence type="predicted"/>
<dbReference type="Gene3D" id="2.160.10.10">
    <property type="entry name" value="Hexapeptide repeat proteins"/>
    <property type="match status" value="1"/>
</dbReference>
<dbReference type="SUPFAM" id="SSF51161">
    <property type="entry name" value="Trimeric LpxA-like enzymes"/>
    <property type="match status" value="1"/>
</dbReference>
<name>A0ABP6XF89_9ACTN</name>
<feature type="compositionally biased region" description="Polar residues" evidence="1">
    <location>
        <begin position="281"/>
        <end position="309"/>
    </location>
</feature>
<gene>
    <name evidence="2" type="ORF">GCM10022235_35220</name>
</gene>
<dbReference type="PANTHER" id="PTHR23416">
    <property type="entry name" value="SIALIC ACID SYNTHASE-RELATED"/>
    <property type="match status" value="1"/>
</dbReference>
<feature type="compositionally biased region" description="Pro residues" evidence="1">
    <location>
        <begin position="226"/>
        <end position="235"/>
    </location>
</feature>
<evidence type="ECO:0000256" key="1">
    <source>
        <dbReference type="SAM" id="MobiDB-lite"/>
    </source>
</evidence>
<evidence type="ECO:0000313" key="2">
    <source>
        <dbReference type="EMBL" id="GAA3563681.1"/>
    </source>
</evidence>
<feature type="region of interest" description="Disordered" evidence="1">
    <location>
        <begin position="220"/>
        <end position="335"/>
    </location>
</feature>
<reference evidence="3" key="1">
    <citation type="journal article" date="2019" name="Int. J. Syst. Evol. Microbiol.">
        <title>The Global Catalogue of Microorganisms (GCM) 10K type strain sequencing project: providing services to taxonomists for standard genome sequencing and annotation.</title>
        <authorList>
            <consortium name="The Broad Institute Genomics Platform"/>
            <consortium name="The Broad Institute Genome Sequencing Center for Infectious Disease"/>
            <person name="Wu L."/>
            <person name="Ma J."/>
        </authorList>
    </citation>
    <scope>NUCLEOTIDE SEQUENCE [LARGE SCALE GENOMIC DNA]</scope>
    <source>
        <strain evidence="3">JCM 16928</strain>
    </source>
</reference>
<organism evidence="2 3">
    <name type="scientific">Kribbella ginsengisoli</name>
    <dbReference type="NCBI Taxonomy" id="363865"/>
    <lineage>
        <taxon>Bacteria</taxon>
        <taxon>Bacillati</taxon>
        <taxon>Actinomycetota</taxon>
        <taxon>Actinomycetes</taxon>
        <taxon>Propionibacteriales</taxon>
        <taxon>Kribbellaceae</taxon>
        <taxon>Kribbella</taxon>
    </lineage>
</organism>
<evidence type="ECO:0008006" key="4">
    <source>
        <dbReference type="Google" id="ProtNLM"/>
    </source>
</evidence>